<dbReference type="Proteomes" id="UP000078292">
    <property type="component" value="Unassembled WGS sequence"/>
</dbReference>
<feature type="transmembrane region" description="Helical" evidence="2">
    <location>
        <begin position="451"/>
        <end position="477"/>
    </location>
</feature>
<evidence type="ECO:0000313" key="3">
    <source>
        <dbReference type="EMBL" id="OAV62693.1"/>
    </source>
</evidence>
<evidence type="ECO:0000256" key="2">
    <source>
        <dbReference type="SAM" id="Phobius"/>
    </source>
</evidence>
<feature type="transmembrane region" description="Helical" evidence="2">
    <location>
        <begin position="561"/>
        <end position="580"/>
    </location>
</feature>
<reference evidence="3 4" key="1">
    <citation type="submission" date="2016-04" db="EMBL/GenBank/DDBJ databases">
        <title>First whole genome shotgun sequence of the bacterium Enteractinococcus sp. strain UASWS1574.</title>
        <authorList>
            <person name="Crovadore J."/>
            <person name="Chablais R."/>
            <person name="Lefort F."/>
        </authorList>
    </citation>
    <scope>NUCLEOTIDE SEQUENCE [LARGE SCALE GENOMIC DNA]</scope>
    <source>
        <strain evidence="3 4">UASWS1574</strain>
    </source>
</reference>
<dbReference type="Pfam" id="PF19814">
    <property type="entry name" value="DUF6297"/>
    <property type="match status" value="1"/>
</dbReference>
<keyword evidence="2" id="KW-0472">Membrane</keyword>
<feature type="transmembrane region" description="Helical" evidence="2">
    <location>
        <begin position="280"/>
        <end position="304"/>
    </location>
</feature>
<keyword evidence="4" id="KW-1185">Reference proteome</keyword>
<feature type="region of interest" description="Disordered" evidence="1">
    <location>
        <begin position="1"/>
        <end position="53"/>
    </location>
</feature>
<evidence type="ECO:0000313" key="4">
    <source>
        <dbReference type="Proteomes" id="UP000078292"/>
    </source>
</evidence>
<organism evidence="3 4">
    <name type="scientific">Enteractinococcus helveticum</name>
    <dbReference type="NCBI Taxonomy" id="1837282"/>
    <lineage>
        <taxon>Bacteria</taxon>
        <taxon>Bacillati</taxon>
        <taxon>Actinomycetota</taxon>
        <taxon>Actinomycetes</taxon>
        <taxon>Micrococcales</taxon>
        <taxon>Micrococcaceae</taxon>
    </lineage>
</organism>
<feature type="transmembrane region" description="Helical" evidence="2">
    <location>
        <begin position="202"/>
        <end position="226"/>
    </location>
</feature>
<dbReference type="RefSeq" id="WP_043056111.1">
    <property type="nucleotide sequence ID" value="NZ_LXEY01000009.1"/>
</dbReference>
<dbReference type="OrthoDB" id="4922321at2"/>
<keyword evidence="2" id="KW-1133">Transmembrane helix</keyword>
<dbReference type="InterPro" id="IPR046264">
    <property type="entry name" value="DUF6297"/>
</dbReference>
<feature type="transmembrane region" description="Helical" evidence="2">
    <location>
        <begin position="483"/>
        <end position="502"/>
    </location>
</feature>
<sequence>MDHQKPLGSASRPERTQYDRKPSSRERLKSVLQEDHQRMNGWTPSSVPEPYRPDQHVAQAGRNKMVGRRWERINDLYIALLYMAILGAFVTGIVNFLGSSVVEVEAPAIRSSLAIIQTESLLAGFSLVGASWLGRFATVLGPVAVDKAQATWWLTLPVSTGPYLRRRLIWQLVTATFLGFVGWLFIAWGALEASQQQLAGGFGGVLSAALSSGLLVLLVFAISALAQTWGWHLKLRKLWSLIPGVVLAVLAVEAIISASATLPPGLLPLWFVSPVGIFSLVQQGGVVSVTIPAVLTVIAGLVTWRTLTRIERIPHADLIRAGESSAHLSGVLTLLESRHVNTAVLGRKDHPTKRLTPKRRGGGPRHPAHVWAMAGFWVLLRDPTARRATLTSIVVVVFVILSEVGQSVTLLTFTISLSTVIAMRGLTSATDQIADQPGLQRLLPLGHQRAWITHTIAPTAFLLPWGLIVGVVSGWAVHGPENPISWLLTVIVAVFSATALAASTVRTSTRPPVEWGSVLQTLQAGRLFTTVIRYLTHGIDTALLAGLPLVISLTLSHITPGYLVFALVTCLVAWCIAVHVSDKKDEL</sequence>
<feature type="transmembrane region" description="Helical" evidence="2">
    <location>
        <begin position="109"/>
        <end position="133"/>
    </location>
</feature>
<comment type="caution">
    <text evidence="3">The sequence shown here is derived from an EMBL/GenBank/DDBJ whole genome shotgun (WGS) entry which is preliminary data.</text>
</comment>
<keyword evidence="2" id="KW-0812">Transmembrane</keyword>
<dbReference type="EMBL" id="LXEY01000009">
    <property type="protein sequence ID" value="OAV62693.1"/>
    <property type="molecule type" value="Genomic_DNA"/>
</dbReference>
<gene>
    <name evidence="3" type="ORF">A6F49_04915</name>
</gene>
<protein>
    <submittedName>
        <fullName evidence="3">Uncharacterized protein</fullName>
    </submittedName>
</protein>
<accession>A0A1B7M273</accession>
<feature type="transmembrane region" description="Helical" evidence="2">
    <location>
        <begin position="388"/>
        <end position="404"/>
    </location>
</feature>
<name>A0A1B7M273_9MICC</name>
<proteinExistence type="predicted"/>
<dbReference type="STRING" id="1837282.A6F49_04915"/>
<evidence type="ECO:0000256" key="1">
    <source>
        <dbReference type="SAM" id="MobiDB-lite"/>
    </source>
</evidence>
<feature type="transmembrane region" description="Helical" evidence="2">
    <location>
        <begin position="168"/>
        <end position="190"/>
    </location>
</feature>
<feature type="compositionally biased region" description="Basic and acidic residues" evidence="1">
    <location>
        <begin position="12"/>
        <end position="38"/>
    </location>
</feature>
<feature type="transmembrane region" description="Helical" evidence="2">
    <location>
        <begin position="76"/>
        <end position="97"/>
    </location>
</feature>
<dbReference type="AlphaFoldDB" id="A0A1B7M273"/>
<feature type="transmembrane region" description="Helical" evidence="2">
    <location>
        <begin position="238"/>
        <end position="260"/>
    </location>
</feature>